<evidence type="ECO:0000256" key="4">
    <source>
        <dbReference type="ARBA" id="ARBA00018601"/>
    </source>
</evidence>
<dbReference type="FunFam" id="3.40.50.2300:FF:000212">
    <property type="entry name" value="Stress response regulator/HFS transcription factor"/>
    <property type="match status" value="1"/>
</dbReference>
<evidence type="ECO:0000256" key="1">
    <source>
        <dbReference type="ARBA" id="ARBA00004123"/>
    </source>
</evidence>
<dbReference type="Gene3D" id="1.25.40.180">
    <property type="match status" value="1"/>
</dbReference>
<comment type="similarity">
    <text evidence="3">Belongs to the eIF-2B gamma/epsilon subunits family.</text>
</comment>
<protein>
    <recommendedName>
        <fullName evidence="4">Mannose-1-phosphate guanyltransferase</fullName>
    </recommendedName>
    <alternativeName>
        <fullName evidence="13">GDP-mannose pyrophosphorylase</fullName>
    </alternativeName>
    <alternativeName>
        <fullName evidence="12">GTP-mannose-1-phosphate guanylyltransferase</fullName>
    </alternativeName>
    <alternativeName>
        <fullName evidence="14">Translation initiation factor eIF2B subunit epsilon</fullName>
    </alternativeName>
    <alternativeName>
        <fullName evidence="15">eIF2B GDP-GTP exchange factor subunit epsilon</fullName>
    </alternativeName>
</protein>
<dbReference type="PROSITE" id="PS51363">
    <property type="entry name" value="W2"/>
    <property type="match status" value="1"/>
</dbReference>
<dbReference type="GO" id="GO:0005829">
    <property type="term" value="C:cytosol"/>
    <property type="evidence" value="ECO:0007669"/>
    <property type="project" value="UniProtKB-SubCell"/>
</dbReference>
<proteinExistence type="inferred from homology"/>
<evidence type="ECO:0000256" key="14">
    <source>
        <dbReference type="ARBA" id="ARBA00044144"/>
    </source>
</evidence>
<feature type="region of interest" description="Disordered" evidence="19">
    <location>
        <begin position="1290"/>
        <end position="1311"/>
    </location>
</feature>
<evidence type="ECO:0000256" key="16">
    <source>
        <dbReference type="ARBA" id="ARBA00046432"/>
    </source>
</evidence>
<feature type="region of interest" description="Disordered" evidence="19">
    <location>
        <begin position="335"/>
        <end position="356"/>
    </location>
</feature>
<dbReference type="Gene3D" id="2.160.10.10">
    <property type="entry name" value="Hexapeptide repeat proteins"/>
    <property type="match status" value="1"/>
</dbReference>
<dbReference type="InterPro" id="IPR044123">
    <property type="entry name" value="W2_eIF2B_epsilon"/>
</dbReference>
<dbReference type="InterPro" id="IPR011004">
    <property type="entry name" value="Trimer_LpxA-like_sf"/>
</dbReference>
<dbReference type="CDD" id="cd11558">
    <property type="entry name" value="W2_eIF2B_epsilon"/>
    <property type="match status" value="1"/>
</dbReference>
<reference evidence="22" key="1">
    <citation type="journal article" date="2020" name="Stud. Mycol.">
        <title>101 Dothideomycetes genomes: a test case for predicting lifestyles and emergence of pathogens.</title>
        <authorList>
            <person name="Haridas S."/>
            <person name="Albert R."/>
            <person name="Binder M."/>
            <person name="Bloem J."/>
            <person name="Labutti K."/>
            <person name="Salamov A."/>
            <person name="Andreopoulos B."/>
            <person name="Baker S."/>
            <person name="Barry K."/>
            <person name="Bills G."/>
            <person name="Bluhm B."/>
            <person name="Cannon C."/>
            <person name="Castanera R."/>
            <person name="Culley D."/>
            <person name="Daum C."/>
            <person name="Ezra D."/>
            <person name="Gonzalez J."/>
            <person name="Henrissat B."/>
            <person name="Kuo A."/>
            <person name="Liang C."/>
            <person name="Lipzen A."/>
            <person name="Lutzoni F."/>
            <person name="Magnuson J."/>
            <person name="Mondo S."/>
            <person name="Nolan M."/>
            <person name="Ohm R."/>
            <person name="Pangilinan J."/>
            <person name="Park H.-J."/>
            <person name="Ramirez L."/>
            <person name="Alfaro M."/>
            <person name="Sun H."/>
            <person name="Tritt A."/>
            <person name="Yoshinaga Y."/>
            <person name="Zwiers L.-H."/>
            <person name="Turgeon B."/>
            <person name="Goodwin S."/>
            <person name="Spatafora J."/>
            <person name="Crous P."/>
            <person name="Grigoriev I."/>
        </authorList>
    </citation>
    <scope>NUCLEOTIDE SEQUENCE</scope>
    <source>
        <strain evidence="22">CBS 107.79</strain>
    </source>
</reference>
<dbReference type="SUPFAM" id="SSF52172">
    <property type="entry name" value="CheY-like"/>
    <property type="match status" value="1"/>
</dbReference>
<evidence type="ECO:0000313" key="22">
    <source>
        <dbReference type="EMBL" id="KAF1979768.1"/>
    </source>
</evidence>
<dbReference type="GO" id="GO:0043565">
    <property type="term" value="F:sequence-specific DNA binding"/>
    <property type="evidence" value="ECO:0007669"/>
    <property type="project" value="InterPro"/>
</dbReference>
<dbReference type="Pfam" id="PF00447">
    <property type="entry name" value="HSF_DNA-bind"/>
    <property type="match status" value="1"/>
</dbReference>
<dbReference type="FunFam" id="3.90.550.10:FF:000100">
    <property type="entry name" value="translation initiation factor eIF-2B subunit epsilon"/>
    <property type="match status" value="1"/>
</dbReference>
<keyword evidence="23" id="KW-1185">Reference proteome</keyword>
<feature type="coiled-coil region" evidence="18">
    <location>
        <begin position="136"/>
        <end position="163"/>
    </location>
</feature>
<keyword evidence="7" id="KW-0648">Protein biosynthesis</keyword>
<gene>
    <name evidence="22" type="ORF">BU23DRAFT_576659</name>
</gene>
<dbReference type="Gene3D" id="3.90.550.10">
    <property type="entry name" value="Spore Coat Polysaccharide Biosynthesis Protein SpsA, Chain A"/>
    <property type="match status" value="1"/>
</dbReference>
<sequence>MDSQSQGSSSSDFVSAAFNLMLENPTDENVVRWGNDGDSFVVLENEKFTKHILPKHFKHSNFASFVRQLNKYDFHKVRHNNEENGQSPYGPGAWEFKHPDFKMNNKDALDNIRRKAPAPRKTNQPTEEVIIPAQQMDMMSNQLVATQAQLHALENRYQELSIHHSMLLQEVIGLQKTVVNHEHVMQNVMTFLHNVDAQRRRDSRLGNPFPANGTQTQNGNVEGQNQPVEDDIPASPLQHASKLLSETNADVMLNPRNLEHMNEITMRMNGTLTTPPPDLIRNARPHSRGPPSAGSSTNSMRVGDIDNLVYPVGQTNGIDPMYSEHINNIPYSMPPKAADSNNPQFQEPRKKSTQVDPGWVRQPQILLVEDDPTCRRIGSKFLYAFHCSIDSALDGLEAVNKMNAGSKYDLVLMDIIMPNLDGVSACHLIRQFDNTPIIAMTSNIRSDDISMYFQHGMNDVLPKPFTKEGLLQMLEKHLAHLKKPVSHMEGGMVAPQPLASTRQVLKEEESPAKSPATASWNSPNPVPGVSPVATGMSDEYMHAVHANPAAYAVQGVPVMSPVPGNVPYNTSPQMPMPSHAPQQAGHRRQISDISGGDNMNNPAKRQQIQMADKAKAGEEEREEPLQAVILADPFETRFNPFTLERPRCLLPLANTPLIEYTFEFLANAGVEEVFVYCGAHRDLVEEYVKKSKWSSRSSPFSKLELIQSTSHSIGDAMRDLDTRGLLVGDFLMVYGDVVSNLPLESALAAHRARRAKDKNAIMTMVLREAGSTHRTKAQGTSPVFVVDPTKDRCLHFEQMPNKDQTHFLSIDTELLSSHEEIDIRQDLIDCGIDICTPEVLALWSDNFDFQAPRKGFLHSVLKDYELNGKTIHTHIVSDHYAARVRNLHAYDAVSRDIVSRWAYPLCPDSNLVQGQSYRLQKGNIYKEEGVILARDCVILPKTVIGRGTSIGDGSVIKNSIIGRHCIIGKGVNMDGAYLWDYASIGDGSTIKKCIIADEASIGRRCTIESGALISYGVTIGEGTKIRGEHRITKASGRRDVDEPATERSTDINIVGAGGIGFEFHDSDEEDEDEIVDGLISTGSMYNLANLSLESISTLNSDSEDDFAVDHDRSHTSSFVSVGSQDSQHAANFDHDASLSIYDSLVEGHESANIQLELTALRMSTNASDHQVRRAVVSAFVKRITQLVKSGTSIRESVGQVFSQHKELIDRCIFDKDKASKVDQVDFMLLLQADLAHKESGDMILLSGATKLVELETVEDDGVLQWWEDPKSSESEELKRVKSKTQQLIDFLNQSSEEESDEEDDEDDEDSE</sequence>
<evidence type="ECO:0000313" key="23">
    <source>
        <dbReference type="Proteomes" id="UP000800036"/>
    </source>
</evidence>
<feature type="region of interest" description="Disordered" evidence="19">
    <location>
        <begin position="574"/>
        <end position="620"/>
    </location>
</feature>
<dbReference type="PROSITE" id="PS50110">
    <property type="entry name" value="RESPONSE_REGULATORY"/>
    <property type="match status" value="1"/>
</dbReference>
<feature type="compositionally biased region" description="Polar residues" evidence="19">
    <location>
        <begin position="597"/>
        <end position="609"/>
    </location>
</feature>
<feature type="domain" description="W2" evidence="21">
    <location>
        <begin position="1130"/>
        <end position="1301"/>
    </location>
</feature>
<evidence type="ECO:0000256" key="10">
    <source>
        <dbReference type="ARBA" id="ARBA00023163"/>
    </source>
</evidence>
<evidence type="ECO:0000256" key="15">
    <source>
        <dbReference type="ARBA" id="ARBA00044345"/>
    </source>
</evidence>
<evidence type="ECO:0000256" key="2">
    <source>
        <dbReference type="ARBA" id="ARBA00004514"/>
    </source>
</evidence>
<dbReference type="SUPFAM" id="SSF53448">
    <property type="entry name" value="Nucleotide-diphospho-sugar transferases"/>
    <property type="match status" value="1"/>
</dbReference>
<dbReference type="InterPro" id="IPR036388">
    <property type="entry name" value="WH-like_DNA-bd_sf"/>
</dbReference>
<dbReference type="SUPFAM" id="SSF46785">
    <property type="entry name" value="Winged helix' DNA-binding domain"/>
    <property type="match status" value="1"/>
</dbReference>
<dbReference type="InterPro" id="IPR005835">
    <property type="entry name" value="NTP_transferase_dom"/>
</dbReference>
<comment type="subcellular location">
    <subcellularLocation>
        <location evidence="2">Cytoplasm</location>
        <location evidence="2">Cytosol</location>
    </subcellularLocation>
    <subcellularLocation>
        <location evidence="1">Nucleus</location>
    </subcellularLocation>
</comment>
<dbReference type="CDD" id="cd05787">
    <property type="entry name" value="LbH_eIF2B_epsilon"/>
    <property type="match status" value="1"/>
</dbReference>
<dbReference type="SUPFAM" id="SSF51161">
    <property type="entry name" value="Trimeric LpxA-like enzymes"/>
    <property type="match status" value="1"/>
</dbReference>
<comment type="subunit">
    <text evidence="16">Component of the translation initiation factor 2B (eIF2B) complex which is a heterodecamer of two sets of five different subunits: alpha, beta, gamma, delta and epsilon. Subunits alpha, beta and delta comprise a regulatory subcomplex and subunits epsilon and gamma comprise a catalytic subcomplex. Within the complex, the hexameric regulatory complex resides at the center, with the two heterodimeric catalytic subcomplexes bound on opposite sides.</text>
</comment>
<dbReference type="Gene3D" id="1.10.10.10">
    <property type="entry name" value="Winged helix-like DNA-binding domain superfamily/Winged helix DNA-binding domain"/>
    <property type="match status" value="1"/>
</dbReference>
<dbReference type="PANTHER" id="PTHR45887">
    <property type="entry name" value="TRANSLATION INITIATION FACTOR EIF-2B SUBUNIT EPSILON"/>
    <property type="match status" value="1"/>
</dbReference>
<keyword evidence="5" id="KW-0963">Cytoplasm</keyword>
<dbReference type="GO" id="GO:0005634">
    <property type="term" value="C:nucleus"/>
    <property type="evidence" value="ECO:0007669"/>
    <property type="project" value="UniProtKB-SubCell"/>
</dbReference>
<feature type="region of interest" description="Disordered" evidence="19">
    <location>
        <begin position="502"/>
        <end position="531"/>
    </location>
</feature>
<name>A0A6A5VSQ4_9PLEO</name>
<dbReference type="InterPro" id="IPR000232">
    <property type="entry name" value="HSF_DNA-bd"/>
</dbReference>
<evidence type="ECO:0000256" key="13">
    <source>
        <dbReference type="ARBA" id="ARBA00031190"/>
    </source>
</evidence>
<dbReference type="GO" id="GO:0005085">
    <property type="term" value="F:guanyl-nucleotide exchange factor activity"/>
    <property type="evidence" value="ECO:0007669"/>
    <property type="project" value="InterPro"/>
</dbReference>
<keyword evidence="9" id="KW-0238">DNA-binding</keyword>
<evidence type="ECO:0000256" key="11">
    <source>
        <dbReference type="ARBA" id="ARBA00023242"/>
    </source>
</evidence>
<dbReference type="InterPro" id="IPR029044">
    <property type="entry name" value="Nucleotide-diphossugar_trans"/>
</dbReference>
<evidence type="ECO:0000256" key="12">
    <source>
        <dbReference type="ARBA" id="ARBA00030179"/>
    </source>
</evidence>
<dbReference type="CDD" id="cd17546">
    <property type="entry name" value="REC_hyHK_CKI1_RcsC-like"/>
    <property type="match status" value="1"/>
</dbReference>
<feature type="compositionally biased region" description="Low complexity" evidence="19">
    <location>
        <begin position="521"/>
        <end position="531"/>
    </location>
</feature>
<dbReference type="InterPro" id="IPR036390">
    <property type="entry name" value="WH_DNA-bd_sf"/>
</dbReference>
<feature type="compositionally biased region" description="Polar residues" evidence="19">
    <location>
        <begin position="212"/>
        <end position="225"/>
    </location>
</feature>
<dbReference type="GO" id="GO:0003743">
    <property type="term" value="F:translation initiation factor activity"/>
    <property type="evidence" value="ECO:0007669"/>
    <property type="project" value="UniProtKB-KW"/>
</dbReference>
<keyword evidence="17" id="KW-0597">Phosphoprotein</keyword>
<dbReference type="InterPro" id="IPR056764">
    <property type="entry name" value="LbH_EIF2B3/5"/>
</dbReference>
<keyword evidence="8" id="KW-0805">Transcription regulation</keyword>
<keyword evidence="18" id="KW-0175">Coiled coil</keyword>
<dbReference type="SMART" id="SM00415">
    <property type="entry name" value="HSF"/>
    <property type="match status" value="1"/>
</dbReference>
<organism evidence="22 23">
    <name type="scientific">Bimuria novae-zelandiae CBS 107.79</name>
    <dbReference type="NCBI Taxonomy" id="1447943"/>
    <lineage>
        <taxon>Eukaryota</taxon>
        <taxon>Fungi</taxon>
        <taxon>Dikarya</taxon>
        <taxon>Ascomycota</taxon>
        <taxon>Pezizomycotina</taxon>
        <taxon>Dothideomycetes</taxon>
        <taxon>Pleosporomycetidae</taxon>
        <taxon>Pleosporales</taxon>
        <taxon>Massarineae</taxon>
        <taxon>Didymosphaeriaceae</taxon>
        <taxon>Bimuria</taxon>
    </lineage>
</organism>
<dbReference type="EMBL" id="ML976657">
    <property type="protein sequence ID" value="KAF1979768.1"/>
    <property type="molecule type" value="Genomic_DNA"/>
</dbReference>
<evidence type="ECO:0000256" key="19">
    <source>
        <dbReference type="SAM" id="MobiDB-lite"/>
    </source>
</evidence>
<dbReference type="InterPro" id="IPR011006">
    <property type="entry name" value="CheY-like_superfamily"/>
</dbReference>
<evidence type="ECO:0000259" key="21">
    <source>
        <dbReference type="PROSITE" id="PS51363"/>
    </source>
</evidence>
<feature type="modified residue" description="4-aspartylphosphate" evidence="17">
    <location>
        <position position="414"/>
    </location>
</feature>
<dbReference type="Pfam" id="PF25084">
    <property type="entry name" value="LbH_EIF2B"/>
    <property type="match status" value="1"/>
</dbReference>
<dbReference type="Pfam" id="PF00072">
    <property type="entry name" value="Response_reg"/>
    <property type="match status" value="1"/>
</dbReference>
<evidence type="ECO:0000256" key="8">
    <source>
        <dbReference type="ARBA" id="ARBA00023015"/>
    </source>
</evidence>
<keyword evidence="22" id="KW-0346">Stress response</keyword>
<dbReference type="GO" id="GO:0005851">
    <property type="term" value="C:eukaryotic translation initiation factor 2B complex"/>
    <property type="evidence" value="ECO:0007669"/>
    <property type="project" value="TreeGrafter"/>
</dbReference>
<dbReference type="InterPro" id="IPR001789">
    <property type="entry name" value="Sig_transdc_resp-reg_receiver"/>
</dbReference>
<dbReference type="Proteomes" id="UP000800036">
    <property type="component" value="Unassembled WGS sequence"/>
</dbReference>
<dbReference type="InterPro" id="IPR035543">
    <property type="entry name" value="eIF-2B_epsilon_N"/>
</dbReference>
<dbReference type="Pfam" id="PF00483">
    <property type="entry name" value="NTP_transferase"/>
    <property type="match status" value="1"/>
</dbReference>
<keyword evidence="10" id="KW-0804">Transcription</keyword>
<dbReference type="SUPFAM" id="SSF48371">
    <property type="entry name" value="ARM repeat"/>
    <property type="match status" value="1"/>
</dbReference>
<evidence type="ECO:0000256" key="7">
    <source>
        <dbReference type="ARBA" id="ARBA00022917"/>
    </source>
</evidence>
<dbReference type="InterPro" id="IPR016024">
    <property type="entry name" value="ARM-type_fold"/>
</dbReference>
<dbReference type="OrthoDB" id="424572at2759"/>
<dbReference type="GO" id="GO:0000160">
    <property type="term" value="P:phosphorelay signal transduction system"/>
    <property type="evidence" value="ECO:0007669"/>
    <property type="project" value="InterPro"/>
</dbReference>
<dbReference type="FunFam" id="1.10.10.10:FF:000027">
    <property type="entry name" value="Heat shock transcription factor 1"/>
    <property type="match status" value="1"/>
</dbReference>
<evidence type="ECO:0000256" key="5">
    <source>
        <dbReference type="ARBA" id="ARBA00022490"/>
    </source>
</evidence>
<dbReference type="GO" id="GO:0003700">
    <property type="term" value="F:DNA-binding transcription factor activity"/>
    <property type="evidence" value="ECO:0007669"/>
    <property type="project" value="InterPro"/>
</dbReference>
<feature type="compositionally biased region" description="Acidic residues" evidence="19">
    <location>
        <begin position="1295"/>
        <end position="1311"/>
    </location>
</feature>
<evidence type="ECO:0000256" key="18">
    <source>
        <dbReference type="SAM" id="Coils"/>
    </source>
</evidence>
<keyword evidence="6" id="KW-0396">Initiation factor</keyword>
<feature type="region of interest" description="Disordered" evidence="19">
    <location>
        <begin position="206"/>
        <end position="225"/>
    </location>
</feature>
<dbReference type="Pfam" id="PF02020">
    <property type="entry name" value="W2"/>
    <property type="match status" value="1"/>
</dbReference>
<dbReference type="PROSITE" id="PS00434">
    <property type="entry name" value="HSF_DOMAIN"/>
    <property type="match status" value="1"/>
</dbReference>
<evidence type="ECO:0000256" key="17">
    <source>
        <dbReference type="PROSITE-ProRule" id="PRU00169"/>
    </source>
</evidence>
<dbReference type="PRINTS" id="PR00056">
    <property type="entry name" value="HSFDOMAIN"/>
</dbReference>
<dbReference type="SMART" id="SM00448">
    <property type="entry name" value="REC"/>
    <property type="match status" value="1"/>
</dbReference>
<dbReference type="Gene3D" id="3.40.50.2300">
    <property type="match status" value="1"/>
</dbReference>
<feature type="domain" description="Response regulatory" evidence="20">
    <location>
        <begin position="364"/>
        <end position="478"/>
    </location>
</feature>
<dbReference type="GO" id="GO:0031369">
    <property type="term" value="F:translation initiation factor binding"/>
    <property type="evidence" value="ECO:0007669"/>
    <property type="project" value="InterPro"/>
</dbReference>
<evidence type="ECO:0000256" key="3">
    <source>
        <dbReference type="ARBA" id="ARBA00007878"/>
    </source>
</evidence>
<dbReference type="InterPro" id="IPR051956">
    <property type="entry name" value="eIF2B_epsilon"/>
</dbReference>
<evidence type="ECO:0000259" key="20">
    <source>
        <dbReference type="PROSITE" id="PS50110"/>
    </source>
</evidence>
<dbReference type="InterPro" id="IPR003307">
    <property type="entry name" value="W2_domain"/>
</dbReference>
<evidence type="ECO:0000256" key="6">
    <source>
        <dbReference type="ARBA" id="ARBA00022540"/>
    </source>
</evidence>
<dbReference type="CDD" id="cd04197">
    <property type="entry name" value="eIF-2B_epsilon_N"/>
    <property type="match status" value="1"/>
</dbReference>
<keyword evidence="11" id="KW-0539">Nucleus</keyword>
<accession>A0A6A5VSQ4</accession>
<dbReference type="PANTHER" id="PTHR45887:SF1">
    <property type="entry name" value="TRANSLATION INITIATION FACTOR EIF-2B SUBUNIT EPSILON"/>
    <property type="match status" value="1"/>
</dbReference>
<evidence type="ECO:0000256" key="9">
    <source>
        <dbReference type="ARBA" id="ARBA00023125"/>
    </source>
</evidence>